<dbReference type="PANTHER" id="PTHR30093:SF2">
    <property type="entry name" value="TYPE II SECRETION SYSTEM PROTEIN H"/>
    <property type="match status" value="1"/>
</dbReference>
<reference evidence="1" key="1">
    <citation type="submission" date="2018-05" db="EMBL/GenBank/DDBJ databases">
        <authorList>
            <person name="Lanie J.A."/>
            <person name="Ng W.-L."/>
            <person name="Kazmierczak K.M."/>
            <person name="Andrzejewski T.M."/>
            <person name="Davidsen T.M."/>
            <person name="Wayne K.J."/>
            <person name="Tettelin H."/>
            <person name="Glass J.I."/>
            <person name="Rusch D."/>
            <person name="Podicherti R."/>
            <person name="Tsui H.-C.T."/>
            <person name="Winkler M.E."/>
        </authorList>
    </citation>
    <scope>NUCLEOTIDE SEQUENCE</scope>
</reference>
<evidence type="ECO:0000313" key="1">
    <source>
        <dbReference type="EMBL" id="SVB91351.1"/>
    </source>
</evidence>
<dbReference type="PROSITE" id="PS00409">
    <property type="entry name" value="PROKAR_NTER_METHYL"/>
    <property type="match status" value="1"/>
</dbReference>
<accession>A0A382HY16</accession>
<dbReference type="InterPro" id="IPR012902">
    <property type="entry name" value="N_methyl_site"/>
</dbReference>
<evidence type="ECO:0008006" key="2">
    <source>
        <dbReference type="Google" id="ProtNLM"/>
    </source>
</evidence>
<name>A0A382HY16_9ZZZZ</name>
<organism evidence="1">
    <name type="scientific">marine metagenome</name>
    <dbReference type="NCBI Taxonomy" id="408172"/>
    <lineage>
        <taxon>unclassified sequences</taxon>
        <taxon>metagenomes</taxon>
        <taxon>ecological metagenomes</taxon>
    </lineage>
</organism>
<sequence length="53" mass="5572">MKQSNKGFTLIELLVVIAIIAILAGLLLPALAKAKEKGRATLCLNNLKQVGIG</sequence>
<dbReference type="InterPro" id="IPR045584">
    <property type="entry name" value="Pilin-like"/>
</dbReference>
<dbReference type="PANTHER" id="PTHR30093">
    <property type="entry name" value="GENERAL SECRETION PATHWAY PROTEIN G"/>
    <property type="match status" value="1"/>
</dbReference>
<feature type="non-terminal residue" evidence="1">
    <location>
        <position position="53"/>
    </location>
</feature>
<dbReference type="EMBL" id="UINC01063579">
    <property type="protein sequence ID" value="SVB91351.1"/>
    <property type="molecule type" value="Genomic_DNA"/>
</dbReference>
<dbReference type="Gene3D" id="3.30.700.10">
    <property type="entry name" value="Glycoprotein, Type 4 Pilin"/>
    <property type="match status" value="1"/>
</dbReference>
<dbReference type="AlphaFoldDB" id="A0A382HY16"/>
<gene>
    <name evidence="1" type="ORF">METZ01_LOCUS244205</name>
</gene>
<dbReference type="SUPFAM" id="SSF54523">
    <property type="entry name" value="Pili subunits"/>
    <property type="match status" value="1"/>
</dbReference>
<dbReference type="Pfam" id="PF07963">
    <property type="entry name" value="N_methyl"/>
    <property type="match status" value="1"/>
</dbReference>
<protein>
    <recommendedName>
        <fullName evidence="2">Prepilin-type cleavage/methylation domain-containing protein</fullName>
    </recommendedName>
</protein>
<dbReference type="NCBIfam" id="TIGR02532">
    <property type="entry name" value="IV_pilin_GFxxxE"/>
    <property type="match status" value="1"/>
</dbReference>
<proteinExistence type="predicted"/>